<accession>A0ACA9JUE4</accession>
<comment type="caution">
    <text evidence="1">The sequence shown here is derived from an EMBL/GenBank/DDBJ whole genome shotgun (WGS) entry which is preliminary data.</text>
</comment>
<evidence type="ECO:0000313" key="2">
    <source>
        <dbReference type="Proteomes" id="UP000789860"/>
    </source>
</evidence>
<evidence type="ECO:0000313" key="1">
    <source>
        <dbReference type="EMBL" id="CAG8436323.1"/>
    </source>
</evidence>
<organism evidence="1 2">
    <name type="scientific">Scutellospora calospora</name>
    <dbReference type="NCBI Taxonomy" id="85575"/>
    <lineage>
        <taxon>Eukaryota</taxon>
        <taxon>Fungi</taxon>
        <taxon>Fungi incertae sedis</taxon>
        <taxon>Mucoromycota</taxon>
        <taxon>Glomeromycotina</taxon>
        <taxon>Glomeromycetes</taxon>
        <taxon>Diversisporales</taxon>
        <taxon>Gigasporaceae</taxon>
        <taxon>Scutellospora</taxon>
    </lineage>
</organism>
<proteinExistence type="predicted"/>
<protein>
    <submittedName>
        <fullName evidence="1">3850_t:CDS:1</fullName>
    </submittedName>
</protein>
<name>A0ACA9JUE4_9GLOM</name>
<dbReference type="EMBL" id="CAJVPM010000123">
    <property type="protein sequence ID" value="CAG8436323.1"/>
    <property type="molecule type" value="Genomic_DNA"/>
</dbReference>
<dbReference type="Proteomes" id="UP000789860">
    <property type="component" value="Unassembled WGS sequence"/>
</dbReference>
<keyword evidence="2" id="KW-1185">Reference proteome</keyword>
<feature type="non-terminal residue" evidence="1">
    <location>
        <position position="781"/>
    </location>
</feature>
<reference evidence="1" key="1">
    <citation type="submission" date="2021-06" db="EMBL/GenBank/DDBJ databases">
        <authorList>
            <person name="Kallberg Y."/>
            <person name="Tangrot J."/>
            <person name="Rosling A."/>
        </authorList>
    </citation>
    <scope>NUCLEOTIDE SEQUENCE</scope>
    <source>
        <strain evidence="1">AU212A</strain>
    </source>
</reference>
<gene>
    <name evidence="1" type="ORF">SCALOS_LOCUS270</name>
</gene>
<sequence length="781" mass="92287">MNGTIDQNFCTRCKIYKGKLEFANSNSHICNMCKAQTKRYRENKKLLKDDNEVPNEILEPNNLADYIYDLLELHTNSIIAENNKENNQLGIHYSCTVDISSYNESSKEIADNLINIVSDTDEYSWIYNNKYDGKQATSIWYFCSQRVNMAKKPRKHNDPEKQRDTKTMERFDCNGCIKVNINLTLQIARITVEHNILHSKPNNVAVPEDVKQYIKNNIDLLPREIYARLIDKGMDTSIVQKQIHYWWATFGSNRYIRHNDAFKSALMWIEEECYKVIVNTTTPVRAIGFLTGLLDDFKRLNINIWFELYVLHAEVNGSGYPIAYLFVESNSKSGNGIRTEIILIFLNEIKLQGVTPEFVLTDKDFAQISGIRFTWPNTKIQLCRWHVKKAIDARLISNKFPQKITYKHSNGNEYFSFIDKTFVLQLPAQKGTIFCPEELRTSVWELMDKHLHLHPLIPISSNLVLTCSQIWEQAVKEIYFFCKNNSLPFLWIYLWKEWYCADRWALWMRAGYENKISVLKTTMFIESHWKTIKRDFLYKFFRPRLDLVIYILMKKVILHQRRKFDQIMLGRVNADWRKAMKSEWKRLTKKVIKEDSDKLYITDIERWICSCPYYLTNRFFICKHLVQKKGTVSSQFFDQVKRSNQYPFLVIMQDISSSMINMDNNNQINNQIEDNHNQINQIETTKAQAISLVHAVSFSMNNNNINNDQVEEDSDAFFNRLINTTKKALDLLYEHKDTKNIKWGKSIEKNFLSVNTMVEQIEAYRRRITMPKTWKEHTHNT</sequence>